<dbReference type="SMART" id="SM00380">
    <property type="entry name" value="AP2"/>
    <property type="match status" value="1"/>
</dbReference>
<accession>A0A0C9RTS1</accession>
<dbReference type="SUPFAM" id="SSF54171">
    <property type="entry name" value="DNA-binding domain"/>
    <property type="match status" value="1"/>
</dbReference>
<dbReference type="Gene3D" id="3.30.730.10">
    <property type="entry name" value="AP2/ERF domain"/>
    <property type="match status" value="1"/>
</dbReference>
<evidence type="ECO:0000313" key="8">
    <source>
        <dbReference type="EMBL" id="JAG87094.1"/>
    </source>
</evidence>
<evidence type="ECO:0000256" key="6">
    <source>
        <dbReference type="SAM" id="MobiDB-lite"/>
    </source>
</evidence>
<evidence type="ECO:0000256" key="1">
    <source>
        <dbReference type="ARBA" id="ARBA00004123"/>
    </source>
</evidence>
<feature type="compositionally biased region" description="Basic and acidic residues" evidence="6">
    <location>
        <begin position="47"/>
        <end position="62"/>
    </location>
</feature>
<evidence type="ECO:0000256" key="4">
    <source>
        <dbReference type="ARBA" id="ARBA00023163"/>
    </source>
</evidence>
<sequence>MALETMSEEQTALEFLRRYLLGNSCPPTPPSAAVYPQFKDSVIPSVDGEHNEQRLNGDDRRTSGSSLTISVPCKTHYRGVRRRPWGKFAAEIRDSARKGARIWLGTFDTAEAAALAYDRAAFTMRGAKALLNFPLDVDSSGELSCGHVQTKKRAREAEDGEQVKQLPPQRKNKTEATLAVEDDIDGDFFGKLESLSPLSPLPFYTVAPPMVS</sequence>
<evidence type="ECO:0000259" key="7">
    <source>
        <dbReference type="PROSITE" id="PS51032"/>
    </source>
</evidence>
<evidence type="ECO:0000256" key="5">
    <source>
        <dbReference type="ARBA" id="ARBA00023242"/>
    </source>
</evidence>
<feature type="region of interest" description="Disordered" evidence="6">
    <location>
        <begin position="44"/>
        <end position="67"/>
    </location>
</feature>
<feature type="domain" description="AP2/ERF" evidence="7">
    <location>
        <begin position="76"/>
        <end position="134"/>
    </location>
</feature>
<organism evidence="8">
    <name type="scientific">Wollemia nobilis</name>
    <dbReference type="NCBI Taxonomy" id="56998"/>
    <lineage>
        <taxon>Eukaryota</taxon>
        <taxon>Viridiplantae</taxon>
        <taxon>Streptophyta</taxon>
        <taxon>Embryophyta</taxon>
        <taxon>Tracheophyta</taxon>
        <taxon>Spermatophyta</taxon>
        <taxon>Pinopsida</taxon>
        <taxon>Pinidae</taxon>
        <taxon>Conifers II</taxon>
        <taxon>Araucariales</taxon>
        <taxon>Araucariaceae</taxon>
        <taxon>Wollemia</taxon>
    </lineage>
</organism>
<dbReference type="CDD" id="cd00018">
    <property type="entry name" value="AP2"/>
    <property type="match status" value="1"/>
</dbReference>
<evidence type="ECO:0000256" key="3">
    <source>
        <dbReference type="ARBA" id="ARBA00023125"/>
    </source>
</evidence>
<dbReference type="GO" id="GO:0003700">
    <property type="term" value="F:DNA-binding transcription factor activity"/>
    <property type="evidence" value="ECO:0007669"/>
    <property type="project" value="InterPro"/>
</dbReference>
<dbReference type="EMBL" id="GCHU01013467">
    <property type="protein sequence ID" value="JAG87094.1"/>
    <property type="molecule type" value="Transcribed_RNA"/>
</dbReference>
<dbReference type="InterPro" id="IPR036955">
    <property type="entry name" value="AP2/ERF_dom_sf"/>
</dbReference>
<dbReference type="PROSITE" id="PS51032">
    <property type="entry name" value="AP2_ERF"/>
    <property type="match status" value="1"/>
</dbReference>
<dbReference type="InterPro" id="IPR001471">
    <property type="entry name" value="AP2/ERF_dom"/>
</dbReference>
<keyword evidence="3" id="KW-0238">DNA-binding</keyword>
<dbReference type="PRINTS" id="PR00367">
    <property type="entry name" value="ETHRSPELEMNT"/>
</dbReference>
<feature type="region of interest" description="Disordered" evidence="6">
    <location>
        <begin position="152"/>
        <end position="177"/>
    </location>
</feature>
<name>A0A0C9RTS1_9CONI</name>
<dbReference type="PANTHER" id="PTHR31190">
    <property type="entry name" value="DNA-BINDING DOMAIN"/>
    <property type="match status" value="1"/>
</dbReference>
<dbReference type="GO" id="GO:0009873">
    <property type="term" value="P:ethylene-activated signaling pathway"/>
    <property type="evidence" value="ECO:0007669"/>
    <property type="project" value="InterPro"/>
</dbReference>
<dbReference type="GO" id="GO:0003677">
    <property type="term" value="F:DNA binding"/>
    <property type="evidence" value="ECO:0007669"/>
    <property type="project" value="UniProtKB-KW"/>
</dbReference>
<dbReference type="PANTHER" id="PTHR31190:SF484">
    <property type="entry name" value="AP2_ERF DOMAIN-CONTAINING PROTEIN"/>
    <property type="match status" value="1"/>
</dbReference>
<comment type="subcellular location">
    <subcellularLocation>
        <location evidence="1">Nucleus</location>
    </subcellularLocation>
</comment>
<reference evidence="8" key="1">
    <citation type="submission" date="2015-02" db="EMBL/GenBank/DDBJ databases">
        <title>A transcriptome of Wollemia nobilis - a relic of Gondwana.</title>
        <authorList>
            <person name="Chia J.Y."/>
            <person name="Leong Y.S."/>
            <person name="Abdul Karim S."/>
            <person name="Wan Azmi N."/>
            <person name="Hercus R."/>
            <person name="Croft L."/>
        </authorList>
    </citation>
    <scope>NUCLEOTIDE SEQUENCE</scope>
    <source>
        <strain evidence="8">MaeBrown</strain>
        <tissue evidence="8">Leaf</tissue>
    </source>
</reference>
<dbReference type="InterPro" id="IPR016177">
    <property type="entry name" value="DNA-bd_dom_sf"/>
</dbReference>
<dbReference type="Pfam" id="PF00847">
    <property type="entry name" value="AP2"/>
    <property type="match status" value="1"/>
</dbReference>
<protein>
    <submittedName>
        <fullName evidence="8">TSA: Wollemia nobilis Ref_Wollemi_Transcript_13544_679 transcribed RNA sequence</fullName>
    </submittedName>
</protein>
<keyword evidence="4" id="KW-0804">Transcription</keyword>
<dbReference type="InterPro" id="IPR044808">
    <property type="entry name" value="ERF_plant"/>
</dbReference>
<dbReference type="FunFam" id="3.30.730.10:FF:000001">
    <property type="entry name" value="Ethylene-responsive transcription factor 2"/>
    <property type="match status" value="1"/>
</dbReference>
<keyword evidence="2" id="KW-0805">Transcription regulation</keyword>
<proteinExistence type="predicted"/>
<dbReference type="GO" id="GO:0005634">
    <property type="term" value="C:nucleus"/>
    <property type="evidence" value="ECO:0007669"/>
    <property type="project" value="UniProtKB-SubCell"/>
</dbReference>
<keyword evidence="5" id="KW-0539">Nucleus</keyword>
<evidence type="ECO:0000256" key="2">
    <source>
        <dbReference type="ARBA" id="ARBA00023015"/>
    </source>
</evidence>
<dbReference type="AlphaFoldDB" id="A0A0C9RTS1"/>